<dbReference type="Proteomes" id="UP001501578">
    <property type="component" value="Unassembled WGS sequence"/>
</dbReference>
<keyword evidence="3" id="KW-1185">Reference proteome</keyword>
<keyword evidence="1" id="KW-0812">Transmembrane</keyword>
<dbReference type="EMBL" id="BAAAHQ010000011">
    <property type="protein sequence ID" value="GAA0926132.1"/>
    <property type="molecule type" value="Genomic_DNA"/>
</dbReference>
<gene>
    <name evidence="2" type="ORF">GCM10009560_27960</name>
</gene>
<evidence type="ECO:0000256" key="1">
    <source>
        <dbReference type="SAM" id="Phobius"/>
    </source>
</evidence>
<organism evidence="2 3">
    <name type="scientific">Nonomuraea longicatena</name>
    <dbReference type="NCBI Taxonomy" id="83682"/>
    <lineage>
        <taxon>Bacteria</taxon>
        <taxon>Bacillati</taxon>
        <taxon>Actinomycetota</taxon>
        <taxon>Actinomycetes</taxon>
        <taxon>Streptosporangiales</taxon>
        <taxon>Streptosporangiaceae</taxon>
        <taxon>Nonomuraea</taxon>
    </lineage>
</organism>
<dbReference type="Pfam" id="PF19626">
    <property type="entry name" value="DUF6131"/>
    <property type="match status" value="1"/>
</dbReference>
<evidence type="ECO:0000313" key="3">
    <source>
        <dbReference type="Proteomes" id="UP001501578"/>
    </source>
</evidence>
<feature type="transmembrane region" description="Helical" evidence="1">
    <location>
        <begin position="6"/>
        <end position="39"/>
    </location>
</feature>
<dbReference type="InterPro" id="IPR046134">
    <property type="entry name" value="DUF6131"/>
</dbReference>
<accession>A0ABP3ZRJ6</accession>
<sequence>MIILGIVLLVLGWLLSISILTTLGIIILVIGLVFLLLGALGRPVAGRRYWF</sequence>
<keyword evidence="1" id="KW-1133">Transmembrane helix</keyword>
<comment type="caution">
    <text evidence="2">The sequence shown here is derived from an EMBL/GenBank/DDBJ whole genome shotgun (WGS) entry which is preliminary data.</text>
</comment>
<keyword evidence="1" id="KW-0472">Membrane</keyword>
<reference evidence="3" key="1">
    <citation type="journal article" date="2019" name="Int. J. Syst. Evol. Microbiol.">
        <title>The Global Catalogue of Microorganisms (GCM) 10K type strain sequencing project: providing services to taxonomists for standard genome sequencing and annotation.</title>
        <authorList>
            <consortium name="The Broad Institute Genomics Platform"/>
            <consortium name="The Broad Institute Genome Sequencing Center for Infectious Disease"/>
            <person name="Wu L."/>
            <person name="Ma J."/>
        </authorList>
    </citation>
    <scope>NUCLEOTIDE SEQUENCE [LARGE SCALE GENOMIC DNA]</scope>
    <source>
        <strain evidence="3">JCM 11136</strain>
    </source>
</reference>
<protein>
    <recommendedName>
        <fullName evidence="4">Hydrophobic protein</fullName>
    </recommendedName>
</protein>
<evidence type="ECO:0008006" key="4">
    <source>
        <dbReference type="Google" id="ProtNLM"/>
    </source>
</evidence>
<dbReference type="RefSeq" id="WP_343950250.1">
    <property type="nucleotide sequence ID" value="NZ_BAAAHQ010000011.1"/>
</dbReference>
<proteinExistence type="predicted"/>
<evidence type="ECO:0000313" key="2">
    <source>
        <dbReference type="EMBL" id="GAA0926132.1"/>
    </source>
</evidence>
<name>A0ABP3ZRJ6_9ACTN</name>